<organism evidence="3 4">
    <name type="scientific">Pycnococcus provasolii</name>
    <dbReference type="NCBI Taxonomy" id="41880"/>
    <lineage>
        <taxon>Eukaryota</taxon>
        <taxon>Viridiplantae</taxon>
        <taxon>Chlorophyta</taxon>
        <taxon>Pseudoscourfieldiophyceae</taxon>
        <taxon>Pseudoscourfieldiales</taxon>
        <taxon>Pycnococcaceae</taxon>
        <taxon>Pycnococcus</taxon>
    </lineage>
</organism>
<reference evidence="3" key="1">
    <citation type="submission" date="2020-10" db="EMBL/GenBank/DDBJ databases">
        <title>Unveiling of a novel bifunctional photoreceptor, Dualchrome1, isolated from a cosmopolitan green alga.</title>
        <authorList>
            <person name="Suzuki S."/>
            <person name="Kawachi M."/>
        </authorList>
    </citation>
    <scope>NUCLEOTIDE SEQUENCE</scope>
    <source>
        <strain evidence="3">NIES 2893</strain>
    </source>
</reference>
<evidence type="ECO:0000256" key="1">
    <source>
        <dbReference type="SAM" id="MobiDB-lite"/>
    </source>
</evidence>
<comment type="caution">
    <text evidence="3">The sequence shown here is derived from an EMBL/GenBank/DDBJ whole genome shotgun (WGS) entry which is preliminary data.</text>
</comment>
<sequence>MPQGKSLSPAPRQRKVVGSSGGSQKKSSSSSSAAAAGVLRDDELPLSSPSARAPAGADALDSTEEEEPETRIPVTVISGFMGSGKTTLVRQLVTNAGKHKR</sequence>
<dbReference type="Gene3D" id="3.40.50.300">
    <property type="entry name" value="P-loop containing nucleotide triphosphate hydrolases"/>
    <property type="match status" value="1"/>
</dbReference>
<dbReference type="Pfam" id="PF02492">
    <property type="entry name" value="cobW"/>
    <property type="match status" value="1"/>
</dbReference>
<feature type="compositionally biased region" description="Low complexity" evidence="1">
    <location>
        <begin position="16"/>
        <end position="38"/>
    </location>
</feature>
<feature type="domain" description="CobW/HypB/UreG nucleotide-binding" evidence="2">
    <location>
        <begin position="73"/>
        <end position="98"/>
    </location>
</feature>
<accession>A0A830H3Z5</accession>
<dbReference type="OrthoDB" id="272672at2759"/>
<feature type="region of interest" description="Disordered" evidence="1">
    <location>
        <begin position="1"/>
        <end position="74"/>
    </location>
</feature>
<dbReference type="InterPro" id="IPR003495">
    <property type="entry name" value="CobW/HypB/UreG_nucleotide-bd"/>
</dbReference>
<evidence type="ECO:0000313" key="3">
    <source>
        <dbReference type="EMBL" id="GHP01328.1"/>
    </source>
</evidence>
<dbReference type="Proteomes" id="UP000660262">
    <property type="component" value="Unassembled WGS sequence"/>
</dbReference>
<name>A0A830H3Z5_9CHLO</name>
<evidence type="ECO:0000313" key="4">
    <source>
        <dbReference type="Proteomes" id="UP000660262"/>
    </source>
</evidence>
<gene>
    <name evidence="3" type="ORF">PPROV_000008400</name>
</gene>
<proteinExistence type="predicted"/>
<dbReference type="EMBL" id="BNJQ01000001">
    <property type="protein sequence ID" value="GHP01328.1"/>
    <property type="molecule type" value="Genomic_DNA"/>
</dbReference>
<evidence type="ECO:0000259" key="2">
    <source>
        <dbReference type="Pfam" id="PF02492"/>
    </source>
</evidence>
<dbReference type="InterPro" id="IPR027417">
    <property type="entry name" value="P-loop_NTPase"/>
</dbReference>
<keyword evidence="4" id="KW-1185">Reference proteome</keyword>
<protein>
    <recommendedName>
        <fullName evidence="2">CobW/HypB/UreG nucleotide-binding domain-containing protein</fullName>
    </recommendedName>
</protein>
<dbReference type="SUPFAM" id="SSF52540">
    <property type="entry name" value="P-loop containing nucleoside triphosphate hydrolases"/>
    <property type="match status" value="1"/>
</dbReference>
<dbReference type="AlphaFoldDB" id="A0A830H3Z5"/>